<feature type="compositionally biased region" description="Low complexity" evidence="7">
    <location>
        <begin position="371"/>
        <end position="385"/>
    </location>
</feature>
<evidence type="ECO:0000256" key="6">
    <source>
        <dbReference type="ARBA" id="ARBA00023242"/>
    </source>
</evidence>
<keyword evidence="2" id="KW-0862">Zinc</keyword>
<evidence type="ECO:0000256" key="1">
    <source>
        <dbReference type="ARBA" id="ARBA00022723"/>
    </source>
</evidence>
<dbReference type="InterPro" id="IPR051615">
    <property type="entry name" value="Transcr_Regulatory_Elem"/>
</dbReference>
<feature type="compositionally biased region" description="Low complexity" evidence="7">
    <location>
        <begin position="304"/>
        <end position="313"/>
    </location>
</feature>
<accession>A0A284RMU9</accession>
<proteinExistence type="predicted"/>
<keyword evidence="5" id="KW-0804">Transcription</keyword>
<evidence type="ECO:0000256" key="4">
    <source>
        <dbReference type="ARBA" id="ARBA00023125"/>
    </source>
</evidence>
<dbReference type="Pfam" id="PF04082">
    <property type="entry name" value="Fungal_trans"/>
    <property type="match status" value="1"/>
</dbReference>
<dbReference type="STRING" id="47428.A0A284RMU9"/>
<feature type="region of interest" description="Disordered" evidence="7">
    <location>
        <begin position="301"/>
        <end position="385"/>
    </location>
</feature>
<feature type="region of interest" description="Disordered" evidence="7">
    <location>
        <begin position="230"/>
        <end position="282"/>
    </location>
</feature>
<evidence type="ECO:0000256" key="3">
    <source>
        <dbReference type="ARBA" id="ARBA00023015"/>
    </source>
</evidence>
<dbReference type="EMBL" id="FUEG01000011">
    <property type="protein sequence ID" value="SJL10087.1"/>
    <property type="molecule type" value="Genomic_DNA"/>
</dbReference>
<evidence type="ECO:0000256" key="7">
    <source>
        <dbReference type="SAM" id="MobiDB-lite"/>
    </source>
</evidence>
<feature type="compositionally biased region" description="Polar residues" evidence="7">
    <location>
        <begin position="1"/>
        <end position="13"/>
    </location>
</feature>
<feature type="region of interest" description="Disordered" evidence="7">
    <location>
        <begin position="55"/>
        <end position="79"/>
    </location>
</feature>
<keyword evidence="10" id="KW-1185">Reference proteome</keyword>
<feature type="compositionally biased region" description="Polar residues" evidence="7">
    <location>
        <begin position="270"/>
        <end position="279"/>
    </location>
</feature>
<keyword evidence="4" id="KW-0238">DNA-binding</keyword>
<reference evidence="10" key="1">
    <citation type="journal article" date="2017" name="Nat. Ecol. Evol.">
        <title>Genome expansion and lineage-specific genetic innovations in the forest pathogenic fungi Armillaria.</title>
        <authorList>
            <person name="Sipos G."/>
            <person name="Prasanna A.N."/>
            <person name="Walter M.C."/>
            <person name="O'Connor E."/>
            <person name="Balint B."/>
            <person name="Krizsan K."/>
            <person name="Kiss B."/>
            <person name="Hess J."/>
            <person name="Varga T."/>
            <person name="Slot J."/>
            <person name="Riley R."/>
            <person name="Boka B."/>
            <person name="Rigling D."/>
            <person name="Barry K."/>
            <person name="Lee J."/>
            <person name="Mihaltcheva S."/>
            <person name="LaButti K."/>
            <person name="Lipzen A."/>
            <person name="Waldron R."/>
            <person name="Moloney N.M."/>
            <person name="Sperisen C."/>
            <person name="Kredics L."/>
            <person name="Vagvoelgyi C."/>
            <person name="Patrignani A."/>
            <person name="Fitzpatrick D."/>
            <person name="Nagy I."/>
            <person name="Doyle S."/>
            <person name="Anderson J.B."/>
            <person name="Grigoriev I.V."/>
            <person name="Gueldener U."/>
            <person name="Muensterkoetter M."/>
            <person name="Nagy L.G."/>
        </authorList>
    </citation>
    <scope>NUCLEOTIDE SEQUENCE [LARGE SCALE GENOMIC DNA]</scope>
    <source>
        <strain evidence="10">C18/9</strain>
    </source>
</reference>
<dbReference type="OrthoDB" id="2123952at2759"/>
<dbReference type="PANTHER" id="PTHR31313">
    <property type="entry name" value="TY1 ENHANCER ACTIVATOR"/>
    <property type="match status" value="1"/>
</dbReference>
<dbReference type="Proteomes" id="UP000219338">
    <property type="component" value="Unassembled WGS sequence"/>
</dbReference>
<feature type="region of interest" description="Disordered" evidence="7">
    <location>
        <begin position="893"/>
        <end position="938"/>
    </location>
</feature>
<dbReference type="GO" id="GO:0006351">
    <property type="term" value="P:DNA-templated transcription"/>
    <property type="evidence" value="ECO:0007669"/>
    <property type="project" value="InterPro"/>
</dbReference>
<feature type="compositionally biased region" description="Polar residues" evidence="7">
    <location>
        <begin position="532"/>
        <end position="546"/>
    </location>
</feature>
<evidence type="ECO:0000256" key="5">
    <source>
        <dbReference type="ARBA" id="ARBA00023163"/>
    </source>
</evidence>
<dbReference type="SMART" id="SM00906">
    <property type="entry name" value="Fungal_trans"/>
    <property type="match status" value="1"/>
</dbReference>
<name>A0A284RMU9_ARMOS</name>
<protein>
    <recommendedName>
        <fullName evidence="8">Xylanolytic transcriptional activator regulatory domain-containing protein</fullName>
    </recommendedName>
</protein>
<keyword evidence="1" id="KW-0479">Metal-binding</keyword>
<organism evidence="9 10">
    <name type="scientific">Armillaria ostoyae</name>
    <name type="common">Armillaria root rot fungus</name>
    <dbReference type="NCBI Taxonomy" id="47428"/>
    <lineage>
        <taxon>Eukaryota</taxon>
        <taxon>Fungi</taxon>
        <taxon>Dikarya</taxon>
        <taxon>Basidiomycota</taxon>
        <taxon>Agaricomycotina</taxon>
        <taxon>Agaricomycetes</taxon>
        <taxon>Agaricomycetidae</taxon>
        <taxon>Agaricales</taxon>
        <taxon>Marasmiineae</taxon>
        <taxon>Physalacriaceae</taxon>
        <taxon>Armillaria</taxon>
    </lineage>
</organism>
<evidence type="ECO:0000259" key="8">
    <source>
        <dbReference type="SMART" id="SM00906"/>
    </source>
</evidence>
<feature type="compositionally biased region" description="Basic and acidic residues" evidence="7">
    <location>
        <begin position="905"/>
        <end position="922"/>
    </location>
</feature>
<feature type="region of interest" description="Disordered" evidence="7">
    <location>
        <begin position="1"/>
        <end position="42"/>
    </location>
</feature>
<gene>
    <name evidence="9" type="ORF">ARMOST_13469</name>
</gene>
<feature type="domain" description="Xylanolytic transcriptional activator regulatory" evidence="8">
    <location>
        <begin position="613"/>
        <end position="694"/>
    </location>
</feature>
<keyword evidence="3" id="KW-0805">Transcription regulation</keyword>
<dbReference type="InterPro" id="IPR007219">
    <property type="entry name" value="XnlR_reg_dom"/>
</dbReference>
<dbReference type="AlphaFoldDB" id="A0A284RMU9"/>
<feature type="compositionally biased region" description="Low complexity" evidence="7">
    <location>
        <begin position="55"/>
        <end position="73"/>
    </location>
</feature>
<dbReference type="CDD" id="cd12148">
    <property type="entry name" value="fungal_TF_MHR"/>
    <property type="match status" value="1"/>
</dbReference>
<evidence type="ECO:0000313" key="9">
    <source>
        <dbReference type="EMBL" id="SJL10087.1"/>
    </source>
</evidence>
<dbReference type="PANTHER" id="PTHR31313:SF78">
    <property type="entry name" value="TRANSCRIPTION FACTOR DOMAIN-CONTAINING PROTEIN"/>
    <property type="match status" value="1"/>
</dbReference>
<dbReference type="GO" id="GO:0003677">
    <property type="term" value="F:DNA binding"/>
    <property type="evidence" value="ECO:0007669"/>
    <property type="project" value="UniProtKB-KW"/>
</dbReference>
<sequence length="1087" mass="119960">MSVFSVQDSSYFINDNPEHPDSTVHSQVPVKTESSPSPDLLPASASLQNIRFSFRSQPSSSHGSSHSSSRQPSEAPPLVPQSVYRFSQDTSSDYGLMSSVNSWSPQHEDSQMEGHIGLQNAMSFSDEYDEVGDLIDLPSMAGSSGGLAHLSGVSGEKPIRRRSSKACTFLGPSRKRGPPKGYIDAIEARLHQTEALLGIMISSADPRAQTLLQDIAQDSLAREIINRVDNSPYGVKGRKGGDGEKATGPSKSRHLTAEIASQKVEDSKPELTSTHPSNEWQDRVTHMLDLLRRDVAARTTVSGPSDLPLPSLSHQQTSQSRSARDLPSLITSIPLSRSTSYQHPEQESSASDGSHSPGRRLRRKVDSGDVPYPSSAPPSALSPIRSNSAFDFRSSVSPVRAGKSAGVIRSPIGSFSSESDEDDFLGAVGQLSLNEDDEVRYHGKASGLYLLGGTERHDNRNEGGIWRFPKARVWPALPTNVPVQENLSTDLPSPALHDHLLNLYFTYVHPSFPVIHKRSFQEAYKAGPDTPPSESGARSPSGSPFNRRSRHVPNLLLLVMFSLASRYADDPSNPMPSPDSGVMWPAGDLYLDRAKALLLMGYREIGIGAMAQAWTYIGMAIRMAQDLGMHRSADGWARRELGGKLFTDAELQTRRRIWYSCVVMDKYVSSYIGRPLAIFERDFDTQLPSESDAEELEDWKPHTPLMHDTREKSGRSGHIISCFNASVTLSSIISMIVQTIYAVRPVSSRHVESVYLETMLDKWYLELPVHLQHDPVSLKHPAPLPHVLTLHIQYWCAVLLLHRPFIRHGTRSPSRNEEDGHTASQKSYELCVGAANHITAVASIMHVTSTSVYPGDPQARLRLSKCMEVLKAMAVLWPSAGRAHELLRGAEVNSGHQIRPAEPPKPVDRYKRPAEGSLDDRSVGMQTYPGRPSNYTPNLHPPQVYSVNGTAEVQYTQPSSYYSSYDRPWASEHSNHNVAYPGPLSTSALPQVYSTGLSDARPSLSRNVSHGVEPHPRYPQYWNDYSTYSPLNHGVEYPQTGAEPQNPLTNLFMPEQYNVYSESQPHLLVDGIQTSLRTDNTTSSNQQ</sequence>
<dbReference type="GO" id="GO:0008270">
    <property type="term" value="F:zinc ion binding"/>
    <property type="evidence" value="ECO:0007669"/>
    <property type="project" value="InterPro"/>
</dbReference>
<keyword evidence="6" id="KW-0539">Nucleus</keyword>
<evidence type="ECO:0000313" key="10">
    <source>
        <dbReference type="Proteomes" id="UP000219338"/>
    </source>
</evidence>
<feature type="region of interest" description="Disordered" evidence="7">
    <location>
        <begin position="524"/>
        <end position="549"/>
    </location>
</feature>
<evidence type="ECO:0000256" key="2">
    <source>
        <dbReference type="ARBA" id="ARBA00022833"/>
    </source>
</evidence>
<feature type="compositionally biased region" description="Polar residues" evidence="7">
    <location>
        <begin position="329"/>
        <end position="354"/>
    </location>
</feature>
<dbReference type="OMA" id="DETESWT"/>